<organism evidence="1 2">
    <name type="scientific">Caligus rogercresseyi</name>
    <name type="common">Sea louse</name>
    <dbReference type="NCBI Taxonomy" id="217165"/>
    <lineage>
        <taxon>Eukaryota</taxon>
        <taxon>Metazoa</taxon>
        <taxon>Ecdysozoa</taxon>
        <taxon>Arthropoda</taxon>
        <taxon>Crustacea</taxon>
        <taxon>Multicrustacea</taxon>
        <taxon>Hexanauplia</taxon>
        <taxon>Copepoda</taxon>
        <taxon>Siphonostomatoida</taxon>
        <taxon>Caligidae</taxon>
        <taxon>Caligus</taxon>
    </lineage>
</organism>
<dbReference type="EMBL" id="CP045897">
    <property type="protein sequence ID" value="QQP51130.1"/>
    <property type="molecule type" value="Genomic_DNA"/>
</dbReference>
<reference evidence="2" key="1">
    <citation type="submission" date="2021-01" db="EMBL/GenBank/DDBJ databases">
        <title>Caligus Genome Assembly.</title>
        <authorList>
            <person name="Gallardo-Escarate C."/>
        </authorList>
    </citation>
    <scope>NUCLEOTIDE SEQUENCE [LARGE SCALE GENOMIC DNA]</scope>
</reference>
<feature type="non-terminal residue" evidence="1">
    <location>
        <position position="58"/>
    </location>
</feature>
<dbReference type="AlphaFoldDB" id="A0A7T8KAU7"/>
<protein>
    <submittedName>
        <fullName evidence="1">Uncharacterized protein</fullName>
    </submittedName>
</protein>
<feature type="non-terminal residue" evidence="1">
    <location>
        <position position="1"/>
    </location>
</feature>
<proteinExistence type="predicted"/>
<name>A0A7T8KAU7_CALRO</name>
<evidence type="ECO:0000313" key="2">
    <source>
        <dbReference type="Proteomes" id="UP000595437"/>
    </source>
</evidence>
<dbReference type="Proteomes" id="UP000595437">
    <property type="component" value="Chromosome 8"/>
</dbReference>
<accession>A0A7T8KAU7</accession>
<gene>
    <name evidence="1" type="ORF">FKW44_012376</name>
</gene>
<keyword evidence="2" id="KW-1185">Reference proteome</keyword>
<sequence length="58" mass="6528">SYSAVIHKRQVNDLAMNQVEEEEEENAFEDIIDSIETVAFLGADTLSSLVDTKKEIQN</sequence>
<evidence type="ECO:0000313" key="1">
    <source>
        <dbReference type="EMBL" id="QQP51130.1"/>
    </source>
</evidence>